<gene>
    <name evidence="12" type="ORF">AAGW23_07110</name>
</gene>
<reference evidence="12 13" key="1">
    <citation type="submission" date="2024-04" db="EMBL/GenBank/DDBJ databases">
        <title>Draft Genome Sequence of Isolates Cultured from Underwater Hawaii Seamounts in the North Pacific Ocean.</title>
        <authorList>
            <person name="Sharma I."/>
            <person name="Darden B."/>
            <person name="Creggett J."/>
            <person name="Taylor S."/>
            <person name="Grant M.P."/>
            <person name="Scott J."/>
            <person name="Attles S."/>
            <person name="Walker S."/>
            <person name="Johnson G."/>
            <person name="St. Cloud C."/>
        </authorList>
    </citation>
    <scope>NUCLEOTIDE SEQUENCE [LARGE SCALE GENOMIC DNA]</scope>
    <source>
        <strain evidence="12 13">03GJ23</strain>
    </source>
</reference>
<keyword evidence="8 10" id="KW-0472">Membrane</keyword>
<dbReference type="Pfam" id="PF11356">
    <property type="entry name" value="T2SSC"/>
    <property type="match status" value="1"/>
</dbReference>
<evidence type="ECO:0000256" key="10">
    <source>
        <dbReference type="SAM" id="Phobius"/>
    </source>
</evidence>
<comment type="subcellular location">
    <subcellularLocation>
        <location evidence="1">Cell inner membrane</location>
    </subcellularLocation>
</comment>
<dbReference type="Gene3D" id="2.30.30.830">
    <property type="match status" value="1"/>
</dbReference>
<sequence>MVTVTDRPFGTFCLKNSQLHWHTQVLVCHGLGLHCQPGPPLAASGIQTSGHDHQLLGFMERLSLASPAALQKVRQYAPLVVSAVVVVLFGLYLAGQIMTWLRLTQTPPAAMLDDRRPAGAALDLERMEQLFGAPPSTGQSYRPSESSSNLTLLGSFVHADPARSTAIIQLSSQTPQLYRIDQELESGVRLYSVHPDRVEVKRGGRIESLFFPSVRSPTAALDSLPDYSEPAEEEVLDPQAEMLQQQMEALRQQMEGTTSPPETMPSDEQTTEDN</sequence>
<evidence type="ECO:0000256" key="5">
    <source>
        <dbReference type="ARBA" id="ARBA00022692"/>
    </source>
</evidence>
<keyword evidence="4" id="KW-0997">Cell inner membrane</keyword>
<keyword evidence="6" id="KW-0653">Protein transport</keyword>
<dbReference type="EMBL" id="JBCFXD010000003">
    <property type="protein sequence ID" value="MEL7558608.1"/>
    <property type="molecule type" value="Genomic_DNA"/>
</dbReference>
<evidence type="ECO:0000313" key="13">
    <source>
        <dbReference type="Proteomes" id="UP001467669"/>
    </source>
</evidence>
<feature type="transmembrane region" description="Helical" evidence="10">
    <location>
        <begin position="76"/>
        <end position="95"/>
    </location>
</feature>
<evidence type="ECO:0000259" key="11">
    <source>
        <dbReference type="Pfam" id="PF11356"/>
    </source>
</evidence>
<comment type="caution">
    <text evidence="12">The sequence shown here is derived from an EMBL/GenBank/DDBJ whole genome shotgun (WGS) entry which is preliminary data.</text>
</comment>
<evidence type="ECO:0000313" key="12">
    <source>
        <dbReference type="EMBL" id="MEL7558608.1"/>
    </source>
</evidence>
<evidence type="ECO:0000256" key="2">
    <source>
        <dbReference type="ARBA" id="ARBA00022448"/>
    </source>
</evidence>
<evidence type="ECO:0000256" key="6">
    <source>
        <dbReference type="ARBA" id="ARBA00022927"/>
    </source>
</evidence>
<evidence type="ECO:0000256" key="1">
    <source>
        <dbReference type="ARBA" id="ARBA00004533"/>
    </source>
</evidence>
<evidence type="ECO:0000256" key="4">
    <source>
        <dbReference type="ARBA" id="ARBA00022519"/>
    </source>
</evidence>
<keyword evidence="7 10" id="KW-1133">Transmembrane helix</keyword>
<keyword evidence="2" id="KW-0813">Transport</keyword>
<protein>
    <submittedName>
        <fullName evidence="12">Type II secretion system protein N</fullName>
    </submittedName>
</protein>
<keyword evidence="13" id="KW-1185">Reference proteome</keyword>
<dbReference type="RefSeq" id="WP_342405752.1">
    <property type="nucleotide sequence ID" value="NZ_JBCFXD010000003.1"/>
</dbReference>
<evidence type="ECO:0000256" key="9">
    <source>
        <dbReference type="SAM" id="MobiDB-lite"/>
    </source>
</evidence>
<evidence type="ECO:0000256" key="7">
    <source>
        <dbReference type="ARBA" id="ARBA00022989"/>
    </source>
</evidence>
<dbReference type="Proteomes" id="UP001467669">
    <property type="component" value="Unassembled WGS sequence"/>
</dbReference>
<evidence type="ECO:0000256" key="8">
    <source>
        <dbReference type="ARBA" id="ARBA00023136"/>
    </source>
</evidence>
<evidence type="ECO:0000256" key="3">
    <source>
        <dbReference type="ARBA" id="ARBA00022475"/>
    </source>
</evidence>
<keyword evidence="5 10" id="KW-0812">Transmembrane</keyword>
<dbReference type="InterPro" id="IPR024961">
    <property type="entry name" value="T2SS_GspC_N"/>
</dbReference>
<proteinExistence type="predicted"/>
<feature type="domain" description="Type II secretion system protein GspC N-terminal" evidence="11">
    <location>
        <begin position="91"/>
        <end position="211"/>
    </location>
</feature>
<organism evidence="12 13">
    <name type="scientific">Stutzerimonas chloritidismutans</name>
    <name type="common">Pseudomonas chloritidismutans</name>
    <dbReference type="NCBI Taxonomy" id="203192"/>
    <lineage>
        <taxon>Bacteria</taxon>
        <taxon>Pseudomonadati</taxon>
        <taxon>Pseudomonadota</taxon>
        <taxon>Gammaproteobacteria</taxon>
        <taxon>Pseudomonadales</taxon>
        <taxon>Pseudomonadaceae</taxon>
        <taxon>Stutzerimonas</taxon>
    </lineage>
</organism>
<feature type="region of interest" description="Disordered" evidence="9">
    <location>
        <begin position="247"/>
        <end position="274"/>
    </location>
</feature>
<name>A0ABU9M6S6_STUCH</name>
<keyword evidence="3" id="KW-1003">Cell membrane</keyword>
<accession>A0ABU9M6S6</accession>